<evidence type="ECO:0000313" key="2">
    <source>
        <dbReference type="Proteomes" id="UP000241209"/>
    </source>
</evidence>
<dbReference type="STRING" id="1167632.GCA_000286335_02437"/>
<gene>
    <name evidence="1" type="ORF">BU072_01710</name>
</gene>
<sequence length="249" mass="28911">MDKKIGLVDQIKLESKFLRREVTISIYLPKDYTDLYKHHVVITFDGRDFFQFGQIHREYEKLRTADKVERSIIVGVHYEDVELRRKEFHPDGEHRKEMSQFVVKELCPYIDKTFSTLKVGNARILLGDSLAASIALVTALEYPHHFSQVGLFSPLVNDTVTEKFQNCSAKDLLTIKHYIGKEEDSFKLISGDVADFLTPNRAFSESVKQSNITYNYEELDGGHTWKTWKPELGNMLSYFLSHQNQKNLI</sequence>
<comment type="caution">
    <text evidence="1">The sequence shown here is derived from an EMBL/GenBank/DDBJ whole genome shotgun (WGS) entry which is preliminary data.</text>
</comment>
<name>A0A2T4PW52_9STAP</name>
<dbReference type="OrthoDB" id="9803578at2"/>
<dbReference type="InterPro" id="IPR029058">
    <property type="entry name" value="AB_hydrolase_fold"/>
</dbReference>
<dbReference type="PANTHER" id="PTHR48098">
    <property type="entry name" value="ENTEROCHELIN ESTERASE-RELATED"/>
    <property type="match status" value="1"/>
</dbReference>
<dbReference type="SUPFAM" id="SSF53474">
    <property type="entry name" value="alpha/beta-Hydrolases"/>
    <property type="match status" value="1"/>
</dbReference>
<reference evidence="1 2" key="1">
    <citation type="journal article" date="2016" name="Front. Microbiol.">
        <title>Comprehensive Phylogenetic Analysis of Bovine Non-aureus Staphylococci Species Based on Whole-Genome Sequencing.</title>
        <authorList>
            <person name="Naushad S."/>
            <person name="Barkema H.W."/>
            <person name="Luby C."/>
            <person name="Condas L.A."/>
            <person name="Nobrega D.B."/>
            <person name="Carson D.A."/>
            <person name="De Buck J."/>
        </authorList>
    </citation>
    <scope>NUCLEOTIDE SEQUENCE [LARGE SCALE GENOMIC DNA]</scope>
    <source>
        <strain evidence="1 2">SNUC 2204</strain>
    </source>
</reference>
<dbReference type="InterPro" id="IPR000801">
    <property type="entry name" value="Esterase-like"/>
</dbReference>
<accession>A0A2T4PW52</accession>
<dbReference type="InterPro" id="IPR050583">
    <property type="entry name" value="Mycobacterial_A85_antigen"/>
</dbReference>
<proteinExistence type="predicted"/>
<protein>
    <submittedName>
        <fullName evidence="1">Acetylesterase</fullName>
    </submittedName>
</protein>
<dbReference type="RefSeq" id="WP_107537369.1">
    <property type="nucleotide sequence ID" value="NZ_BMDF01000003.1"/>
</dbReference>
<dbReference type="Gene3D" id="3.40.50.1820">
    <property type="entry name" value="alpha/beta hydrolase"/>
    <property type="match status" value="1"/>
</dbReference>
<organism evidence="1 2">
    <name type="scientific">Mammaliicoccus vitulinus</name>
    <dbReference type="NCBI Taxonomy" id="71237"/>
    <lineage>
        <taxon>Bacteria</taxon>
        <taxon>Bacillati</taxon>
        <taxon>Bacillota</taxon>
        <taxon>Bacilli</taxon>
        <taxon>Bacillales</taxon>
        <taxon>Staphylococcaceae</taxon>
        <taxon>Mammaliicoccus</taxon>
    </lineage>
</organism>
<dbReference type="PANTHER" id="PTHR48098:SF3">
    <property type="entry name" value="IRON(III) ENTEROBACTIN ESTERASE"/>
    <property type="match status" value="1"/>
</dbReference>
<dbReference type="Proteomes" id="UP000241209">
    <property type="component" value="Unassembled WGS sequence"/>
</dbReference>
<dbReference type="GeneID" id="64115885"/>
<dbReference type="AlphaFoldDB" id="A0A2T4PW52"/>
<dbReference type="Pfam" id="PF00756">
    <property type="entry name" value="Esterase"/>
    <property type="match status" value="1"/>
</dbReference>
<dbReference type="EMBL" id="PZFK01000003">
    <property type="protein sequence ID" value="PTI30726.1"/>
    <property type="molecule type" value="Genomic_DNA"/>
</dbReference>
<evidence type="ECO:0000313" key="1">
    <source>
        <dbReference type="EMBL" id="PTI30726.1"/>
    </source>
</evidence>